<dbReference type="PANTHER" id="PTHR12916">
    <property type="entry name" value="CYTOCHROME C OXIDASE POLYPEPTIDE VIC-2"/>
    <property type="match status" value="1"/>
</dbReference>
<dbReference type="PROSITE" id="PS01187">
    <property type="entry name" value="EGF_CA"/>
    <property type="match status" value="1"/>
</dbReference>
<dbReference type="SUPFAM" id="SSF57196">
    <property type="entry name" value="EGF/Laminin"/>
    <property type="match status" value="2"/>
</dbReference>
<keyword evidence="2 7" id="KW-0245">EGF-like domain</keyword>
<keyword evidence="3" id="KW-0732">Signal</keyword>
<evidence type="ECO:0000256" key="6">
    <source>
        <dbReference type="ARBA" id="ARBA00023180"/>
    </source>
</evidence>
<sequence>NNECLDRPCLNSARCINNDGSFTCECTVGWIGLNCELDVNECRQSPCMNGGTCQNAPGYYTCTCPEGFIGIDCDT</sequence>
<comment type="similarity">
    <text evidence="1">Belongs to the NOTCH family.</text>
</comment>
<dbReference type="PROSITE" id="PS50026">
    <property type="entry name" value="EGF_3"/>
    <property type="match status" value="2"/>
</dbReference>
<dbReference type="SMART" id="SM00179">
    <property type="entry name" value="EGF_CA"/>
    <property type="match status" value="2"/>
</dbReference>
<feature type="domain" description="EGF-like" evidence="8">
    <location>
        <begin position="1"/>
        <end position="36"/>
    </location>
</feature>
<proteinExistence type="inferred from homology"/>
<feature type="disulfide bond" evidence="7">
    <location>
        <begin position="26"/>
        <end position="35"/>
    </location>
</feature>
<organism evidence="9 10">
    <name type="scientific">Sinanodonta woodiana</name>
    <name type="common">Chinese pond mussel</name>
    <name type="synonym">Anodonta woodiana</name>
    <dbReference type="NCBI Taxonomy" id="1069815"/>
    <lineage>
        <taxon>Eukaryota</taxon>
        <taxon>Metazoa</taxon>
        <taxon>Spiralia</taxon>
        <taxon>Lophotrochozoa</taxon>
        <taxon>Mollusca</taxon>
        <taxon>Bivalvia</taxon>
        <taxon>Autobranchia</taxon>
        <taxon>Heteroconchia</taxon>
        <taxon>Palaeoheterodonta</taxon>
        <taxon>Unionida</taxon>
        <taxon>Unionoidea</taxon>
        <taxon>Unionidae</taxon>
        <taxon>Unioninae</taxon>
        <taxon>Sinanodonta</taxon>
    </lineage>
</organism>
<feature type="non-terminal residue" evidence="9">
    <location>
        <position position="1"/>
    </location>
</feature>
<evidence type="ECO:0000313" key="9">
    <source>
        <dbReference type="EMBL" id="KAL3847743.1"/>
    </source>
</evidence>
<evidence type="ECO:0000313" key="10">
    <source>
        <dbReference type="Proteomes" id="UP001634394"/>
    </source>
</evidence>
<keyword evidence="6" id="KW-0325">Glycoprotein</keyword>
<gene>
    <name evidence="9" type="ORF">ACJMK2_018637</name>
</gene>
<feature type="disulfide bond" evidence="7">
    <location>
        <begin position="64"/>
        <end position="73"/>
    </location>
</feature>
<evidence type="ECO:0000256" key="1">
    <source>
        <dbReference type="ARBA" id="ARBA00005847"/>
    </source>
</evidence>
<evidence type="ECO:0000259" key="8">
    <source>
        <dbReference type="PROSITE" id="PS50026"/>
    </source>
</evidence>
<feature type="non-terminal residue" evidence="9">
    <location>
        <position position="75"/>
    </location>
</feature>
<dbReference type="PROSITE" id="PS00022">
    <property type="entry name" value="EGF_1"/>
    <property type="match status" value="2"/>
</dbReference>
<dbReference type="InterPro" id="IPR000152">
    <property type="entry name" value="EGF-type_Asp/Asn_hydroxyl_site"/>
</dbReference>
<dbReference type="EMBL" id="JBJQND010000016">
    <property type="protein sequence ID" value="KAL3847743.1"/>
    <property type="molecule type" value="Genomic_DNA"/>
</dbReference>
<dbReference type="CDD" id="cd00054">
    <property type="entry name" value="EGF_CA"/>
    <property type="match status" value="2"/>
</dbReference>
<dbReference type="PROSITE" id="PS01186">
    <property type="entry name" value="EGF_2"/>
    <property type="match status" value="2"/>
</dbReference>
<name>A0ABD3UHZ4_SINWO</name>
<dbReference type="PANTHER" id="PTHR12916:SF4">
    <property type="entry name" value="UNINFLATABLE, ISOFORM C"/>
    <property type="match status" value="1"/>
</dbReference>
<keyword evidence="5 7" id="KW-1015">Disulfide bond</keyword>
<dbReference type="PRINTS" id="PR00010">
    <property type="entry name" value="EGFBLOOD"/>
</dbReference>
<dbReference type="SMART" id="SM00181">
    <property type="entry name" value="EGF"/>
    <property type="match status" value="2"/>
</dbReference>
<dbReference type="PROSITE" id="PS00010">
    <property type="entry name" value="ASX_HYDROXYL"/>
    <property type="match status" value="2"/>
</dbReference>
<dbReference type="AlphaFoldDB" id="A0ABD3UHZ4"/>
<comment type="caution">
    <text evidence="7">Lacks conserved residue(s) required for the propagation of feature annotation.</text>
</comment>
<dbReference type="FunFam" id="2.10.25.10:FF:000471">
    <property type="entry name" value="Protein lin-12"/>
    <property type="match status" value="1"/>
</dbReference>
<protein>
    <recommendedName>
        <fullName evidence="8">EGF-like domain-containing protein</fullName>
    </recommendedName>
</protein>
<evidence type="ECO:0000256" key="4">
    <source>
        <dbReference type="ARBA" id="ARBA00022737"/>
    </source>
</evidence>
<comment type="caution">
    <text evidence="9">The sequence shown here is derived from an EMBL/GenBank/DDBJ whole genome shotgun (WGS) entry which is preliminary data.</text>
</comment>
<dbReference type="Proteomes" id="UP001634394">
    <property type="component" value="Unassembled WGS sequence"/>
</dbReference>
<dbReference type="InterPro" id="IPR000742">
    <property type="entry name" value="EGF"/>
</dbReference>
<dbReference type="InterPro" id="IPR001881">
    <property type="entry name" value="EGF-like_Ca-bd_dom"/>
</dbReference>
<dbReference type="Gene3D" id="2.10.25.10">
    <property type="entry name" value="Laminin"/>
    <property type="match status" value="2"/>
</dbReference>
<keyword evidence="4" id="KW-0677">Repeat</keyword>
<accession>A0ABD3UHZ4</accession>
<feature type="domain" description="EGF-like" evidence="8">
    <location>
        <begin position="38"/>
        <end position="74"/>
    </location>
</feature>
<reference evidence="9 10" key="1">
    <citation type="submission" date="2024-11" db="EMBL/GenBank/DDBJ databases">
        <title>Chromosome-level genome assembly of the freshwater bivalve Anodonta woodiana.</title>
        <authorList>
            <person name="Chen X."/>
        </authorList>
    </citation>
    <scope>NUCLEOTIDE SEQUENCE [LARGE SCALE GENOMIC DNA]</scope>
    <source>
        <strain evidence="9">MN2024</strain>
        <tissue evidence="9">Gills</tissue>
    </source>
</reference>
<evidence type="ECO:0000256" key="5">
    <source>
        <dbReference type="ARBA" id="ARBA00023157"/>
    </source>
</evidence>
<dbReference type="InterPro" id="IPR018097">
    <property type="entry name" value="EGF_Ca-bd_CS"/>
</dbReference>
<dbReference type="FunFam" id="2.10.25.10:FF:000327">
    <property type="entry name" value="neurogenic locus notch homolog protein 4"/>
    <property type="match status" value="1"/>
</dbReference>
<evidence type="ECO:0000256" key="3">
    <source>
        <dbReference type="ARBA" id="ARBA00022729"/>
    </source>
</evidence>
<dbReference type="Pfam" id="PF00008">
    <property type="entry name" value="EGF"/>
    <property type="match status" value="2"/>
</dbReference>
<evidence type="ECO:0000256" key="7">
    <source>
        <dbReference type="PROSITE-ProRule" id="PRU00076"/>
    </source>
</evidence>
<keyword evidence="10" id="KW-1185">Reference proteome</keyword>
<evidence type="ECO:0000256" key="2">
    <source>
        <dbReference type="ARBA" id="ARBA00022536"/>
    </source>
</evidence>